<feature type="compositionally biased region" description="Gly residues" evidence="1">
    <location>
        <begin position="183"/>
        <end position="198"/>
    </location>
</feature>
<protein>
    <submittedName>
        <fullName evidence="2">Uncharacterized protein</fullName>
    </submittedName>
</protein>
<proteinExistence type="predicted"/>
<gene>
    <name evidence="2" type="ORF">BCR44DRAFT_308526</name>
</gene>
<feature type="region of interest" description="Disordered" evidence="1">
    <location>
        <begin position="155"/>
        <end position="216"/>
    </location>
</feature>
<accession>A0A1Y2HUE8</accession>
<dbReference type="AlphaFoldDB" id="A0A1Y2HUE8"/>
<evidence type="ECO:0000313" key="3">
    <source>
        <dbReference type="Proteomes" id="UP000193411"/>
    </source>
</evidence>
<reference evidence="2 3" key="1">
    <citation type="submission" date="2016-07" db="EMBL/GenBank/DDBJ databases">
        <title>Pervasive Adenine N6-methylation of Active Genes in Fungi.</title>
        <authorList>
            <consortium name="DOE Joint Genome Institute"/>
            <person name="Mondo S.J."/>
            <person name="Dannebaum R.O."/>
            <person name="Kuo R.C."/>
            <person name="Labutti K."/>
            <person name="Haridas S."/>
            <person name="Kuo A."/>
            <person name="Salamov A."/>
            <person name="Ahrendt S.R."/>
            <person name="Lipzen A."/>
            <person name="Sullivan W."/>
            <person name="Andreopoulos W.B."/>
            <person name="Clum A."/>
            <person name="Lindquist E."/>
            <person name="Daum C."/>
            <person name="Ramamoorthy G.K."/>
            <person name="Gryganskyi A."/>
            <person name="Culley D."/>
            <person name="Magnuson J.K."/>
            <person name="James T.Y."/>
            <person name="O'Malley M.A."/>
            <person name="Stajich J.E."/>
            <person name="Spatafora J.W."/>
            <person name="Visel A."/>
            <person name="Grigoriev I.V."/>
        </authorList>
    </citation>
    <scope>NUCLEOTIDE SEQUENCE [LARGE SCALE GENOMIC DNA]</scope>
    <source>
        <strain evidence="2 3">PL171</strain>
    </source>
</reference>
<name>A0A1Y2HUE8_9FUNG</name>
<comment type="caution">
    <text evidence="2">The sequence shown here is derived from an EMBL/GenBank/DDBJ whole genome shotgun (WGS) entry which is preliminary data.</text>
</comment>
<organism evidence="2 3">
    <name type="scientific">Catenaria anguillulae PL171</name>
    <dbReference type="NCBI Taxonomy" id="765915"/>
    <lineage>
        <taxon>Eukaryota</taxon>
        <taxon>Fungi</taxon>
        <taxon>Fungi incertae sedis</taxon>
        <taxon>Blastocladiomycota</taxon>
        <taxon>Blastocladiomycetes</taxon>
        <taxon>Blastocladiales</taxon>
        <taxon>Catenariaceae</taxon>
        <taxon>Catenaria</taxon>
    </lineage>
</organism>
<dbReference type="Proteomes" id="UP000193411">
    <property type="component" value="Unassembled WGS sequence"/>
</dbReference>
<sequence length="216" mass="21533">MRLGVFTHRLRSFLLDTIPVITQLTSLCLQEKASTDGSNESKRCTDLASRRRHLGLVKTSIGILGLLGLGLTVCGGRLLVCGSGNSSGGGLVAGGRGGGRGRSIVSLDSSSRLGLVARRGGSRGSTVVGGRGDSGGGSVLVRNFGNGLDIRVSGRRVSGGSGDRRRARGRGRGSGSVVVLASSGGGGVAGGGSNGDNKGGSNKDGGLHVGKRVRLG</sequence>
<dbReference type="EMBL" id="MCFL01000009">
    <property type="protein sequence ID" value="ORZ38225.1"/>
    <property type="molecule type" value="Genomic_DNA"/>
</dbReference>
<evidence type="ECO:0000256" key="1">
    <source>
        <dbReference type="SAM" id="MobiDB-lite"/>
    </source>
</evidence>
<evidence type="ECO:0000313" key="2">
    <source>
        <dbReference type="EMBL" id="ORZ38225.1"/>
    </source>
</evidence>
<keyword evidence="3" id="KW-1185">Reference proteome</keyword>